<comment type="caution">
    <text evidence="1">The sequence shown here is derived from an EMBL/GenBank/DDBJ whole genome shotgun (WGS) entry which is preliminary data.</text>
</comment>
<dbReference type="NCBIfam" id="NF033819">
    <property type="entry name" value="IS66_TnpB"/>
    <property type="match status" value="1"/>
</dbReference>
<dbReference type="InterPro" id="IPR008878">
    <property type="entry name" value="Transposase_IS66_Orf2"/>
</dbReference>
<protein>
    <submittedName>
        <fullName evidence="1">Transposase</fullName>
    </submittedName>
</protein>
<sequence length="112" mass="12578">MSPTGWWLALEPVDLRCGIDRLLGTIGTGLGQDARAGGAYVFRNRSGNRIKVVCMDAQGVWLCVRRLHEGSFHWPRSGEAAWSLTREQFAWLAAGVDWQRLSRDVRTLPKIV</sequence>
<dbReference type="Proteomes" id="UP000294862">
    <property type="component" value="Unassembled WGS sequence"/>
</dbReference>
<dbReference type="PANTHER" id="PTHR36455">
    <property type="match status" value="1"/>
</dbReference>
<dbReference type="PANTHER" id="PTHR36455:SF1">
    <property type="entry name" value="BLR8292 PROTEIN"/>
    <property type="match status" value="1"/>
</dbReference>
<dbReference type="Pfam" id="PF05717">
    <property type="entry name" value="TnpB_IS66"/>
    <property type="match status" value="1"/>
</dbReference>
<keyword evidence="2" id="KW-1185">Reference proteome</keyword>
<accession>A0A4R2HZR6</accession>
<evidence type="ECO:0000313" key="2">
    <source>
        <dbReference type="Proteomes" id="UP000294862"/>
    </source>
</evidence>
<dbReference type="EMBL" id="SLWQ01000011">
    <property type="protein sequence ID" value="TCO36826.1"/>
    <property type="molecule type" value="Genomic_DNA"/>
</dbReference>
<reference evidence="1 2" key="1">
    <citation type="journal article" date="2015" name="Stand. Genomic Sci.">
        <title>Genomic Encyclopedia of Bacterial and Archaeal Type Strains, Phase III: the genomes of soil and plant-associated and newly described type strains.</title>
        <authorList>
            <person name="Whitman W.B."/>
            <person name="Woyke T."/>
            <person name="Klenk H.P."/>
            <person name="Zhou Y."/>
            <person name="Lilburn T.G."/>
            <person name="Beck B.J."/>
            <person name="De Vos P."/>
            <person name="Vandamme P."/>
            <person name="Eisen J.A."/>
            <person name="Garrity G."/>
            <person name="Hugenholtz P."/>
            <person name="Kyrpides N.C."/>
        </authorList>
    </citation>
    <scope>NUCLEOTIDE SEQUENCE [LARGE SCALE GENOMIC DNA]</scope>
    <source>
        <strain evidence="1 2">A3</strain>
    </source>
</reference>
<evidence type="ECO:0000313" key="1">
    <source>
        <dbReference type="EMBL" id="TCO36826.1"/>
    </source>
</evidence>
<organism evidence="1 2">
    <name type="scientific">Dokdonella fugitiva</name>
    <dbReference type="NCBI Taxonomy" id="328517"/>
    <lineage>
        <taxon>Bacteria</taxon>
        <taxon>Pseudomonadati</taxon>
        <taxon>Pseudomonadota</taxon>
        <taxon>Gammaproteobacteria</taxon>
        <taxon>Lysobacterales</taxon>
        <taxon>Rhodanobacteraceae</taxon>
        <taxon>Dokdonella</taxon>
    </lineage>
</organism>
<dbReference type="AlphaFoldDB" id="A0A4R2HZR6"/>
<name>A0A4R2HZR6_9GAMM</name>
<gene>
    <name evidence="1" type="ORF">EV148_1112</name>
</gene>
<proteinExistence type="predicted"/>